<evidence type="ECO:0000313" key="1">
    <source>
        <dbReference type="EMBL" id="GAA0932545.1"/>
    </source>
</evidence>
<protein>
    <submittedName>
        <fullName evidence="1">Winged helix DNA-binding domain-containing protein</fullName>
    </submittedName>
</protein>
<name>A0ABP4A9M8_9PSEU</name>
<dbReference type="PANTHER" id="PTHR38479:SF2">
    <property type="entry name" value="WINGED HELIX DNA-BINDING DOMAIN-CONTAINING PROTEIN"/>
    <property type="match status" value="1"/>
</dbReference>
<sequence>MVERVLSVREINRAVLARQLLLERASLTPEEAVERVAGLQTQYAPSGYVGLWSRLADFRRDVLTDALVSGRVVQAWVMRCTIHMVSPADYWPFTEAVREARREWWRRAHRISGSVDMPAIAAQVREHLADGPLKQAEIQQRLAAAGHPREVWPGVQLWVDLVRVPPAGTWHTPRAHVYGLAEHTVPIPEPAPAPEEGAELLVARYLQGFGPAAPGDVASFCGWTVTATRAVLARMSLCRYRTETGGELVDVPGAPLPPAETPAPVRFLGQWDANLLVHARRAQILPEEHRPRVFGRSMPQSVPTFLVDGQVAGTWRYAAAEVHWEPFHPLSREVEREVEAEAARLAEFHVDGSG</sequence>
<keyword evidence="1" id="KW-0238">DNA-binding</keyword>
<dbReference type="GO" id="GO:0003677">
    <property type="term" value="F:DNA binding"/>
    <property type="evidence" value="ECO:0007669"/>
    <property type="project" value="UniProtKB-KW"/>
</dbReference>
<comment type="caution">
    <text evidence="1">The sequence shown here is derived from an EMBL/GenBank/DDBJ whole genome shotgun (WGS) entry which is preliminary data.</text>
</comment>
<organism evidence="1 2">
    <name type="scientific">Pseudonocardia zijingensis</name>
    <dbReference type="NCBI Taxonomy" id="153376"/>
    <lineage>
        <taxon>Bacteria</taxon>
        <taxon>Bacillati</taxon>
        <taxon>Actinomycetota</taxon>
        <taxon>Actinomycetes</taxon>
        <taxon>Pseudonocardiales</taxon>
        <taxon>Pseudonocardiaceae</taxon>
        <taxon>Pseudonocardia</taxon>
    </lineage>
</organism>
<dbReference type="RefSeq" id="WP_343941171.1">
    <property type="nucleotide sequence ID" value="NZ_BAAAHP010000058.1"/>
</dbReference>
<keyword evidence="2" id="KW-1185">Reference proteome</keyword>
<accession>A0ABP4A9M8</accession>
<reference evidence="2" key="1">
    <citation type="journal article" date="2019" name="Int. J. Syst. Evol. Microbiol.">
        <title>The Global Catalogue of Microorganisms (GCM) 10K type strain sequencing project: providing services to taxonomists for standard genome sequencing and annotation.</title>
        <authorList>
            <consortium name="The Broad Institute Genomics Platform"/>
            <consortium name="The Broad Institute Genome Sequencing Center for Infectious Disease"/>
            <person name="Wu L."/>
            <person name="Ma J."/>
        </authorList>
    </citation>
    <scope>NUCLEOTIDE SEQUENCE [LARGE SCALE GENOMIC DNA]</scope>
    <source>
        <strain evidence="2">JCM 11117</strain>
    </source>
</reference>
<proteinExistence type="predicted"/>
<dbReference type="EMBL" id="BAAAHP010000058">
    <property type="protein sequence ID" value="GAA0932545.1"/>
    <property type="molecule type" value="Genomic_DNA"/>
</dbReference>
<dbReference type="Proteomes" id="UP001499967">
    <property type="component" value="Unassembled WGS sequence"/>
</dbReference>
<dbReference type="Pfam" id="PF06224">
    <property type="entry name" value="AlkZ-like"/>
    <property type="match status" value="1"/>
</dbReference>
<evidence type="ECO:0000313" key="2">
    <source>
        <dbReference type="Proteomes" id="UP001499967"/>
    </source>
</evidence>
<dbReference type="PANTHER" id="PTHR38479">
    <property type="entry name" value="LMO0824 PROTEIN"/>
    <property type="match status" value="1"/>
</dbReference>
<dbReference type="InterPro" id="IPR009351">
    <property type="entry name" value="AlkZ-like"/>
</dbReference>
<gene>
    <name evidence="1" type="ORF">GCM10009559_21610</name>
</gene>